<evidence type="ECO:0000256" key="1">
    <source>
        <dbReference type="SAM" id="Phobius"/>
    </source>
</evidence>
<organism evidence="3 4">
    <name type="scientific">Plakobranchus ocellatus</name>
    <dbReference type="NCBI Taxonomy" id="259542"/>
    <lineage>
        <taxon>Eukaryota</taxon>
        <taxon>Metazoa</taxon>
        <taxon>Spiralia</taxon>
        <taxon>Lophotrochozoa</taxon>
        <taxon>Mollusca</taxon>
        <taxon>Gastropoda</taxon>
        <taxon>Heterobranchia</taxon>
        <taxon>Euthyneura</taxon>
        <taxon>Panpulmonata</taxon>
        <taxon>Sacoglossa</taxon>
        <taxon>Placobranchoidea</taxon>
        <taxon>Plakobranchidae</taxon>
        <taxon>Plakobranchus</taxon>
    </lineage>
</organism>
<feature type="domain" description="C-type lectin" evidence="2">
    <location>
        <begin position="342"/>
        <end position="447"/>
    </location>
</feature>
<feature type="transmembrane region" description="Helical" evidence="1">
    <location>
        <begin position="430"/>
        <end position="454"/>
    </location>
</feature>
<dbReference type="SUPFAM" id="SSF56436">
    <property type="entry name" value="C-type lectin-like"/>
    <property type="match status" value="3"/>
</dbReference>
<evidence type="ECO:0000259" key="2">
    <source>
        <dbReference type="PROSITE" id="PS50041"/>
    </source>
</evidence>
<keyword evidence="1" id="KW-0812">Transmembrane</keyword>
<dbReference type="InterPro" id="IPR016187">
    <property type="entry name" value="CTDL_fold"/>
</dbReference>
<reference evidence="3 4" key="1">
    <citation type="journal article" date="2021" name="Elife">
        <title>Chloroplast acquisition without the gene transfer in kleptoplastic sea slugs, Plakobranchus ocellatus.</title>
        <authorList>
            <person name="Maeda T."/>
            <person name="Takahashi S."/>
            <person name="Yoshida T."/>
            <person name="Shimamura S."/>
            <person name="Takaki Y."/>
            <person name="Nagai Y."/>
            <person name="Toyoda A."/>
            <person name="Suzuki Y."/>
            <person name="Arimoto A."/>
            <person name="Ishii H."/>
            <person name="Satoh N."/>
            <person name="Nishiyama T."/>
            <person name="Hasebe M."/>
            <person name="Maruyama T."/>
            <person name="Minagawa J."/>
            <person name="Obokata J."/>
            <person name="Shigenobu S."/>
        </authorList>
    </citation>
    <scope>NUCLEOTIDE SEQUENCE [LARGE SCALE GENOMIC DNA]</scope>
</reference>
<dbReference type="Pfam" id="PF00059">
    <property type="entry name" value="Lectin_C"/>
    <property type="match status" value="3"/>
</dbReference>
<dbReference type="InterPro" id="IPR016186">
    <property type="entry name" value="C-type_lectin-like/link_sf"/>
</dbReference>
<proteinExistence type="predicted"/>
<dbReference type="InterPro" id="IPR001304">
    <property type="entry name" value="C-type_lectin-like"/>
</dbReference>
<keyword evidence="1" id="KW-0472">Membrane</keyword>
<feature type="domain" description="C-type lectin" evidence="2">
    <location>
        <begin position="54"/>
        <end position="183"/>
    </location>
</feature>
<keyword evidence="1" id="KW-1133">Transmembrane helix</keyword>
<evidence type="ECO:0000313" key="3">
    <source>
        <dbReference type="EMBL" id="GFN86600.1"/>
    </source>
</evidence>
<name>A0AAV3YH17_9GAST</name>
<dbReference type="Proteomes" id="UP000735302">
    <property type="component" value="Unassembled WGS sequence"/>
</dbReference>
<gene>
    <name evidence="3" type="ORF">PoB_001310600</name>
</gene>
<dbReference type="PANTHER" id="PTHR22803">
    <property type="entry name" value="MANNOSE, PHOSPHOLIPASE, LECTIN RECEPTOR RELATED"/>
    <property type="match status" value="1"/>
</dbReference>
<dbReference type="PROSITE" id="PS50041">
    <property type="entry name" value="C_TYPE_LECTIN_2"/>
    <property type="match status" value="3"/>
</dbReference>
<evidence type="ECO:0000313" key="4">
    <source>
        <dbReference type="Proteomes" id="UP000735302"/>
    </source>
</evidence>
<dbReference type="AlphaFoldDB" id="A0AAV3YH17"/>
<comment type="caution">
    <text evidence="3">The sequence shown here is derived from an EMBL/GenBank/DDBJ whole genome shotgun (WGS) entry which is preliminary data.</text>
</comment>
<dbReference type="InterPro" id="IPR050111">
    <property type="entry name" value="C-type_lectin/snaclec_domain"/>
</dbReference>
<keyword evidence="3" id="KW-0675">Receptor</keyword>
<feature type="domain" description="C-type lectin" evidence="2">
    <location>
        <begin position="204"/>
        <end position="323"/>
    </location>
</feature>
<accession>A0AAV3YH17</accession>
<sequence length="486" mass="55579">MRVRKHLAHGPHQGCSMATFGQCGVLVLWALLSMAYSDREHAGKCLSGWVYSPSSHTCIKVYGDWWSQRKSWESARAFCQREGGDLVAIRNEAMNKFVVDTAWAQCPYCLMWIGLNDKENEGTWRWLNDSETATYTNWMKYHPRNDHRNQDCVSVYVSIKLHPKFDRKWFNWRCSFPATFVCEQQSLSYVEAGDCPSGWTQCPSSGTCIKMYKEGSDWQKARAACKKDNGDLLKIRDERMNQFVEDMMESTKVGITWLGLRDLNSGKKFYWLDETKEITYSNWASGYPQTVDNNWKDCVIMGGQEDGKWSITSCIKPISFFCERKPTCHAVDGTCPIGWVKSPTSCIKLYDDHRRWQDARTKCQQDGADLVRVHDDCMSKLIEEQIKSRPADDIFWIGLNDQNEEGKWKWLDDDEPVIYKNWAPGQPTGVGIIAGIIVAVLALCVAILTAIFFGPRLYHYLKDKFGGKVSGPLSFNNPVADSIQKA</sequence>
<dbReference type="SMART" id="SM00034">
    <property type="entry name" value="CLECT"/>
    <property type="match status" value="3"/>
</dbReference>
<protein>
    <submittedName>
        <fullName evidence="3">Macrophage mannose receptor 1</fullName>
    </submittedName>
</protein>
<keyword evidence="4" id="KW-1185">Reference proteome</keyword>
<dbReference type="Gene3D" id="3.10.100.10">
    <property type="entry name" value="Mannose-Binding Protein A, subunit A"/>
    <property type="match status" value="3"/>
</dbReference>
<dbReference type="EMBL" id="BLXT01001552">
    <property type="protein sequence ID" value="GFN86600.1"/>
    <property type="molecule type" value="Genomic_DNA"/>
</dbReference>
<dbReference type="CDD" id="cd00037">
    <property type="entry name" value="CLECT"/>
    <property type="match status" value="3"/>
</dbReference>